<evidence type="ECO:0000256" key="6">
    <source>
        <dbReference type="PROSITE-ProRule" id="PRU00050"/>
    </source>
</evidence>
<dbReference type="PIRSF" id="PIRSF000876">
    <property type="entry name" value="RR_chemtxs_CheB"/>
    <property type="match status" value="1"/>
</dbReference>
<dbReference type="GO" id="GO:0006935">
    <property type="term" value="P:chemotaxis"/>
    <property type="evidence" value="ECO:0007669"/>
    <property type="project" value="UniProtKB-UniRule"/>
</dbReference>
<dbReference type="EC" id="3.1.1.61" evidence="5"/>
<evidence type="ECO:0000259" key="9">
    <source>
        <dbReference type="PROSITE" id="PS50122"/>
    </source>
</evidence>
<evidence type="ECO:0000313" key="10">
    <source>
        <dbReference type="EMBL" id="QDU95143.1"/>
    </source>
</evidence>
<keyword evidence="1 5" id="KW-0963">Cytoplasm</keyword>
<dbReference type="EC" id="3.5.1.44" evidence="5"/>
<evidence type="ECO:0000313" key="11">
    <source>
        <dbReference type="Proteomes" id="UP000317648"/>
    </source>
</evidence>
<feature type="active site" evidence="5 6">
    <location>
        <position position="283"/>
    </location>
</feature>
<dbReference type="AlphaFoldDB" id="A0A518DTI7"/>
<evidence type="ECO:0000256" key="3">
    <source>
        <dbReference type="ARBA" id="ARBA00022801"/>
    </source>
</evidence>
<dbReference type="Gene3D" id="3.40.50.2300">
    <property type="match status" value="1"/>
</dbReference>
<organism evidence="10 11">
    <name type="scientific">Lignipirellula cremea</name>
    <dbReference type="NCBI Taxonomy" id="2528010"/>
    <lineage>
        <taxon>Bacteria</taxon>
        <taxon>Pseudomonadati</taxon>
        <taxon>Planctomycetota</taxon>
        <taxon>Planctomycetia</taxon>
        <taxon>Pirellulales</taxon>
        <taxon>Pirellulaceae</taxon>
        <taxon>Lignipirellula</taxon>
    </lineage>
</organism>
<feature type="active site" evidence="5 6">
    <location>
        <position position="164"/>
    </location>
</feature>
<protein>
    <recommendedName>
        <fullName evidence="5">Protein-glutamate methylesterase/protein-glutamine glutaminase</fullName>
        <ecNumber evidence="5">3.1.1.61</ecNumber>
        <ecNumber evidence="5">3.5.1.44</ecNumber>
    </recommendedName>
</protein>
<evidence type="ECO:0000256" key="4">
    <source>
        <dbReference type="ARBA" id="ARBA00048267"/>
    </source>
</evidence>
<keyword evidence="5 7" id="KW-0597">Phosphoprotein</keyword>
<comment type="PTM">
    <text evidence="5">Phosphorylated by CheA. Phosphorylation of the N-terminal regulatory domain activates the methylesterase activity.</text>
</comment>
<dbReference type="GO" id="GO:0008984">
    <property type="term" value="F:protein-glutamate methylesterase activity"/>
    <property type="evidence" value="ECO:0007669"/>
    <property type="project" value="UniProtKB-UniRule"/>
</dbReference>
<evidence type="ECO:0000256" key="1">
    <source>
        <dbReference type="ARBA" id="ARBA00022490"/>
    </source>
</evidence>
<dbReference type="Pfam" id="PF01339">
    <property type="entry name" value="CheB_methylest"/>
    <property type="match status" value="1"/>
</dbReference>
<accession>A0A518DTI7</accession>
<evidence type="ECO:0000256" key="5">
    <source>
        <dbReference type="HAMAP-Rule" id="MF_00099"/>
    </source>
</evidence>
<dbReference type="CDD" id="cd17541">
    <property type="entry name" value="REC_CheB-like"/>
    <property type="match status" value="1"/>
</dbReference>
<keyword evidence="3 5" id="KW-0378">Hydrolase</keyword>
<comment type="function">
    <text evidence="5">Involved in chemotaxis. Part of a chemotaxis signal transduction system that modulates chemotaxis in response to various stimuli. Catalyzes the demethylation of specific methylglutamate residues introduced into the chemoreceptors (methyl-accepting chemotaxis proteins or MCP) by CheR. Also mediates the irreversible deamidation of specific glutamine residues to glutamic acid.</text>
</comment>
<dbReference type="Proteomes" id="UP000317648">
    <property type="component" value="Chromosome"/>
</dbReference>
<dbReference type="InterPro" id="IPR008248">
    <property type="entry name" value="CheB-like"/>
</dbReference>
<dbReference type="InterPro" id="IPR001789">
    <property type="entry name" value="Sig_transdc_resp-reg_receiver"/>
</dbReference>
<feature type="modified residue" description="4-aspartylphosphate" evidence="5 7">
    <location>
        <position position="54"/>
    </location>
</feature>
<name>A0A518DTI7_9BACT</name>
<dbReference type="PROSITE" id="PS50122">
    <property type="entry name" value="CHEB"/>
    <property type="match status" value="1"/>
</dbReference>
<dbReference type="EMBL" id="CP036433">
    <property type="protein sequence ID" value="QDU95143.1"/>
    <property type="molecule type" value="Genomic_DNA"/>
</dbReference>
<dbReference type="InterPro" id="IPR035909">
    <property type="entry name" value="CheB_C"/>
</dbReference>
<gene>
    <name evidence="10" type="primary">cheB3</name>
    <name evidence="5" type="synonym">cheB</name>
    <name evidence="10" type="ORF">Pla8534_29550</name>
</gene>
<evidence type="ECO:0000259" key="8">
    <source>
        <dbReference type="PROSITE" id="PS50110"/>
    </source>
</evidence>
<evidence type="ECO:0000256" key="7">
    <source>
        <dbReference type="PROSITE-ProRule" id="PRU00169"/>
    </source>
</evidence>
<dbReference type="PANTHER" id="PTHR42872:SF6">
    <property type="entry name" value="PROTEIN-GLUTAMATE METHYLESTERASE_PROTEIN-GLUTAMINE GLUTAMINASE"/>
    <property type="match status" value="1"/>
</dbReference>
<dbReference type="HAMAP" id="MF_00099">
    <property type="entry name" value="CheB_chemtxs"/>
    <property type="match status" value="1"/>
</dbReference>
<feature type="domain" description="CheB-type methylesterase" evidence="9">
    <location>
        <begin position="146"/>
        <end position="340"/>
    </location>
</feature>
<dbReference type="SUPFAM" id="SSF52738">
    <property type="entry name" value="Methylesterase CheB, C-terminal domain"/>
    <property type="match status" value="1"/>
</dbReference>
<comment type="catalytic activity">
    <reaction evidence="4 5">
        <text>[protein]-L-glutamate 5-O-methyl ester + H2O = L-glutamyl-[protein] + methanol + H(+)</text>
        <dbReference type="Rhea" id="RHEA:23236"/>
        <dbReference type="Rhea" id="RHEA-COMP:10208"/>
        <dbReference type="Rhea" id="RHEA-COMP:10311"/>
        <dbReference type="ChEBI" id="CHEBI:15377"/>
        <dbReference type="ChEBI" id="CHEBI:15378"/>
        <dbReference type="ChEBI" id="CHEBI:17790"/>
        <dbReference type="ChEBI" id="CHEBI:29973"/>
        <dbReference type="ChEBI" id="CHEBI:82795"/>
        <dbReference type="EC" id="3.1.1.61"/>
    </reaction>
</comment>
<dbReference type="KEGG" id="lcre:Pla8534_29550"/>
<keyword evidence="11" id="KW-1185">Reference proteome</keyword>
<reference evidence="10 11" key="1">
    <citation type="submission" date="2019-02" db="EMBL/GenBank/DDBJ databases">
        <title>Deep-cultivation of Planctomycetes and their phenomic and genomic characterization uncovers novel biology.</title>
        <authorList>
            <person name="Wiegand S."/>
            <person name="Jogler M."/>
            <person name="Boedeker C."/>
            <person name="Pinto D."/>
            <person name="Vollmers J."/>
            <person name="Rivas-Marin E."/>
            <person name="Kohn T."/>
            <person name="Peeters S.H."/>
            <person name="Heuer A."/>
            <person name="Rast P."/>
            <person name="Oberbeckmann S."/>
            <person name="Bunk B."/>
            <person name="Jeske O."/>
            <person name="Meyerdierks A."/>
            <person name="Storesund J.E."/>
            <person name="Kallscheuer N."/>
            <person name="Luecker S."/>
            <person name="Lage O.M."/>
            <person name="Pohl T."/>
            <person name="Merkel B.J."/>
            <person name="Hornburger P."/>
            <person name="Mueller R.-W."/>
            <person name="Bruemmer F."/>
            <person name="Labrenz M."/>
            <person name="Spormann A.M."/>
            <person name="Op den Camp H."/>
            <person name="Overmann J."/>
            <person name="Amann R."/>
            <person name="Jetten M.S.M."/>
            <person name="Mascher T."/>
            <person name="Medema M.H."/>
            <person name="Devos D.P."/>
            <person name="Kaster A.-K."/>
            <person name="Ovreas L."/>
            <person name="Rohde M."/>
            <person name="Galperin M.Y."/>
            <person name="Jogler C."/>
        </authorList>
    </citation>
    <scope>NUCLEOTIDE SEQUENCE [LARGE SCALE GENOMIC DNA]</scope>
    <source>
        <strain evidence="10 11">Pla85_3_4</strain>
    </source>
</reference>
<dbReference type="PROSITE" id="PS50110">
    <property type="entry name" value="RESPONSE_REGULATORY"/>
    <property type="match status" value="1"/>
</dbReference>
<comment type="catalytic activity">
    <reaction evidence="5">
        <text>L-glutaminyl-[protein] + H2O = L-glutamyl-[protein] + NH4(+)</text>
        <dbReference type="Rhea" id="RHEA:16441"/>
        <dbReference type="Rhea" id="RHEA-COMP:10207"/>
        <dbReference type="Rhea" id="RHEA-COMP:10208"/>
        <dbReference type="ChEBI" id="CHEBI:15377"/>
        <dbReference type="ChEBI" id="CHEBI:28938"/>
        <dbReference type="ChEBI" id="CHEBI:29973"/>
        <dbReference type="ChEBI" id="CHEBI:30011"/>
        <dbReference type="EC" id="3.5.1.44"/>
    </reaction>
</comment>
<dbReference type="Gene3D" id="3.40.50.180">
    <property type="entry name" value="Methylesterase CheB, C-terminal domain"/>
    <property type="match status" value="1"/>
</dbReference>
<keyword evidence="2 5" id="KW-0145">Chemotaxis</keyword>
<dbReference type="SMART" id="SM00448">
    <property type="entry name" value="REC"/>
    <property type="match status" value="1"/>
</dbReference>
<dbReference type="InterPro" id="IPR011006">
    <property type="entry name" value="CheY-like_superfamily"/>
</dbReference>
<dbReference type="SUPFAM" id="SSF52172">
    <property type="entry name" value="CheY-like"/>
    <property type="match status" value="1"/>
</dbReference>
<comment type="domain">
    <text evidence="5">Contains a C-terminal catalytic domain, and an N-terminal region which modulates catalytic activity.</text>
</comment>
<evidence type="ECO:0000256" key="2">
    <source>
        <dbReference type="ARBA" id="ARBA00022500"/>
    </source>
</evidence>
<dbReference type="CDD" id="cd16432">
    <property type="entry name" value="CheB_Rec"/>
    <property type="match status" value="1"/>
</dbReference>
<dbReference type="NCBIfam" id="NF001965">
    <property type="entry name" value="PRK00742.1"/>
    <property type="match status" value="1"/>
</dbReference>
<comment type="similarity">
    <text evidence="5">Belongs to the CheB family.</text>
</comment>
<dbReference type="InterPro" id="IPR000673">
    <property type="entry name" value="Sig_transdc_resp-reg_Me-estase"/>
</dbReference>
<dbReference type="PANTHER" id="PTHR42872">
    <property type="entry name" value="PROTEIN-GLUTAMATE METHYLESTERASE/PROTEIN-GLUTAMINE GLUTAMINASE"/>
    <property type="match status" value="1"/>
</dbReference>
<dbReference type="GO" id="GO:0005737">
    <property type="term" value="C:cytoplasm"/>
    <property type="evidence" value="ECO:0007669"/>
    <property type="project" value="UniProtKB-SubCell"/>
</dbReference>
<proteinExistence type="inferred from homology"/>
<dbReference type="GO" id="GO:0050568">
    <property type="term" value="F:protein-glutamine glutaminase activity"/>
    <property type="evidence" value="ECO:0007669"/>
    <property type="project" value="UniProtKB-UniRule"/>
</dbReference>
<comment type="subcellular location">
    <subcellularLocation>
        <location evidence="5">Cytoplasm</location>
    </subcellularLocation>
</comment>
<feature type="domain" description="Response regulatory" evidence="8">
    <location>
        <begin position="3"/>
        <end position="121"/>
    </location>
</feature>
<feature type="active site" evidence="5 6">
    <location>
        <position position="191"/>
    </location>
</feature>
<dbReference type="Pfam" id="PF00072">
    <property type="entry name" value="Response_reg"/>
    <property type="match status" value="1"/>
</dbReference>
<dbReference type="GO" id="GO:0000156">
    <property type="term" value="F:phosphorelay response regulator activity"/>
    <property type="evidence" value="ECO:0007669"/>
    <property type="project" value="InterPro"/>
</dbReference>
<sequence>MIRVLIVEDSVTQREIFRRLLENDPELTVVAEARDGREAITQTAAYQPDVVLMDIHMPDMDGITATAEIMRICPTPIVVASATLKKRDVDLAMKAYEAGAVSVIEKPEGAVLLHLQTIGPKLRRELIAAAVARVRENKTRTPAKKPYPRAIAPQRISAIGLVASTGGPPVLLEILSALPAPFPIPILLVQHISHGFEDGFARWLSNTSGHQVKVAEYGQLLGPGVWVAPGGRHLSLRNPTRMQLVPGDPGEIHCPSGDALFYSLAEILGPRAAGVLLTGMGGDGAAGLLALKQAGGLTIIQDEESSLIWGMPKTAQQLGAASLELPPEGIAEILAKLSMV</sequence>